<comment type="caution">
    <text evidence="7">The sequence shown here is derived from an EMBL/GenBank/DDBJ whole genome shotgun (WGS) entry which is preliminary data.</text>
</comment>
<comment type="subcellular location">
    <subcellularLocation>
        <location evidence="1">Plastid</location>
        <location evidence="1">Chloroplast</location>
    </subcellularLocation>
</comment>
<evidence type="ECO:0008006" key="9">
    <source>
        <dbReference type="Google" id="ProtNLM"/>
    </source>
</evidence>
<reference evidence="7 8" key="1">
    <citation type="submission" date="2021-05" db="EMBL/GenBank/DDBJ databases">
        <title>Genome Assembly of Synthetic Allotetraploid Brassica napus Reveals Homoeologous Exchanges between Subgenomes.</title>
        <authorList>
            <person name="Davis J.T."/>
        </authorList>
    </citation>
    <scope>NUCLEOTIDE SEQUENCE [LARGE SCALE GENOMIC DNA]</scope>
    <source>
        <strain evidence="8">cv. Da-Ae</strain>
        <tissue evidence="7">Seedling</tissue>
    </source>
</reference>
<dbReference type="PROSITE" id="PS00061">
    <property type="entry name" value="ADH_SHORT"/>
    <property type="match status" value="2"/>
</dbReference>
<keyword evidence="4" id="KW-0521">NADP</keyword>
<dbReference type="PRINTS" id="PR00080">
    <property type="entry name" value="SDRFAMILY"/>
</dbReference>
<evidence type="ECO:0000256" key="1">
    <source>
        <dbReference type="ARBA" id="ARBA00004229"/>
    </source>
</evidence>
<dbReference type="InterPro" id="IPR002347">
    <property type="entry name" value="SDR_fam"/>
</dbReference>
<sequence length="510" mass="54744">MESDRRWSLAGKAALVTGGTRGIGRAIVEELARLGAKVHTCSRNQEELKACLDDWKSNGLVVSGSVCDASDRDQREKLIQEVSSAFSGKLNILVNNVGTSVRKPTVEYTSEDYAKIMSTNLESAFHISQIAHPLLKASGVGSIVFISSVAGLVRLSTASIYGATKGALNQLTRNLACEWAGDNIRTNSVAPWYIKTSLVEPLLEKKGFVDAVVDRTPLGRVGEPEEVASLVAFLCLPAASYITGQVIAVDGGFTVNGFSYTMESDKRWSLAGKTALVTGGTRGIGRAIVEELARFGARVHTCSRNQEELKACLDDWRSNDLKVSGSVCDASDRGEREKLMQQVSSAFSGKLNILVMEYTSEDYAKVMSTNFESAFHFSQIAHPLLKASGVGSIVFVSSVAGLVYASAGPIYGATKGGLNQLTRNLACEWACDNIRTNSVAPWYINTSFVEPVLENKEFMGAVVNRTPLGRVGEPEEVASLVAFLCLPAASYITGQVIVADGGFFNYANEA</sequence>
<dbReference type="InterPro" id="IPR036291">
    <property type="entry name" value="NAD(P)-bd_dom_sf"/>
</dbReference>
<dbReference type="PANTHER" id="PTHR42898">
    <property type="entry name" value="TROPINONE REDUCTASE"/>
    <property type="match status" value="1"/>
</dbReference>
<keyword evidence="5" id="KW-0560">Oxidoreductase</keyword>
<keyword evidence="2" id="KW-0150">Chloroplast</keyword>
<proteinExistence type="inferred from homology"/>
<dbReference type="EMBL" id="JAGKQM010000019">
    <property type="protein sequence ID" value="KAH0861477.1"/>
    <property type="molecule type" value="Genomic_DNA"/>
</dbReference>
<gene>
    <name evidence="7" type="ORF">HID58_089738</name>
</gene>
<name>A0ABQ7Y1N3_BRANA</name>
<comment type="similarity">
    <text evidence="6">Belongs to the short-chain dehydrogenases/reductases (SDR) family. SDR65C subfamily.</text>
</comment>
<keyword evidence="8" id="KW-1185">Reference proteome</keyword>
<evidence type="ECO:0000313" key="8">
    <source>
        <dbReference type="Proteomes" id="UP000824890"/>
    </source>
</evidence>
<protein>
    <recommendedName>
        <fullName evidence="9">3-oxoacyl-[acyl-carrier-protein] reductase</fullName>
    </recommendedName>
</protein>
<dbReference type="Pfam" id="PF13561">
    <property type="entry name" value="adh_short_C2"/>
    <property type="match status" value="2"/>
</dbReference>
<accession>A0ABQ7Y1N3</accession>
<organism evidence="7 8">
    <name type="scientific">Brassica napus</name>
    <name type="common">Rape</name>
    <dbReference type="NCBI Taxonomy" id="3708"/>
    <lineage>
        <taxon>Eukaryota</taxon>
        <taxon>Viridiplantae</taxon>
        <taxon>Streptophyta</taxon>
        <taxon>Embryophyta</taxon>
        <taxon>Tracheophyta</taxon>
        <taxon>Spermatophyta</taxon>
        <taxon>Magnoliopsida</taxon>
        <taxon>eudicotyledons</taxon>
        <taxon>Gunneridae</taxon>
        <taxon>Pentapetalae</taxon>
        <taxon>rosids</taxon>
        <taxon>malvids</taxon>
        <taxon>Brassicales</taxon>
        <taxon>Brassicaceae</taxon>
        <taxon>Brassiceae</taxon>
        <taxon>Brassica</taxon>
    </lineage>
</organism>
<evidence type="ECO:0000313" key="7">
    <source>
        <dbReference type="EMBL" id="KAH0861477.1"/>
    </source>
</evidence>
<evidence type="ECO:0000256" key="2">
    <source>
        <dbReference type="ARBA" id="ARBA00022528"/>
    </source>
</evidence>
<keyword evidence="3" id="KW-0934">Plastid</keyword>
<dbReference type="NCBIfam" id="NF005559">
    <property type="entry name" value="PRK07231.1"/>
    <property type="match status" value="1"/>
</dbReference>
<evidence type="ECO:0000256" key="4">
    <source>
        <dbReference type="ARBA" id="ARBA00022857"/>
    </source>
</evidence>
<evidence type="ECO:0000256" key="6">
    <source>
        <dbReference type="ARBA" id="ARBA00025714"/>
    </source>
</evidence>
<dbReference type="Proteomes" id="UP000824890">
    <property type="component" value="Unassembled WGS sequence"/>
</dbReference>
<dbReference type="PANTHER" id="PTHR42898:SF6">
    <property type="entry name" value="NADP-DEPENDENT MANNITOL DEHYDROGENASE"/>
    <property type="match status" value="1"/>
</dbReference>
<dbReference type="InterPro" id="IPR045000">
    <property type="entry name" value="TR"/>
</dbReference>
<dbReference type="InterPro" id="IPR020904">
    <property type="entry name" value="Sc_DH/Rdtase_CS"/>
</dbReference>
<evidence type="ECO:0000256" key="5">
    <source>
        <dbReference type="ARBA" id="ARBA00023002"/>
    </source>
</evidence>
<dbReference type="Gene3D" id="3.40.50.720">
    <property type="entry name" value="NAD(P)-binding Rossmann-like Domain"/>
    <property type="match status" value="2"/>
</dbReference>
<evidence type="ECO:0000256" key="3">
    <source>
        <dbReference type="ARBA" id="ARBA00022640"/>
    </source>
</evidence>
<dbReference type="PRINTS" id="PR00081">
    <property type="entry name" value="GDHRDH"/>
</dbReference>
<dbReference type="SUPFAM" id="SSF51735">
    <property type="entry name" value="NAD(P)-binding Rossmann-fold domains"/>
    <property type="match status" value="2"/>
</dbReference>